<dbReference type="NCBIfam" id="TIGR00017">
    <property type="entry name" value="cmk"/>
    <property type="match status" value="1"/>
</dbReference>
<keyword evidence="3 8" id="KW-0547">Nucleotide-binding</keyword>
<dbReference type="Pfam" id="PF02224">
    <property type="entry name" value="Cytidylate_kin"/>
    <property type="match status" value="1"/>
</dbReference>
<gene>
    <name evidence="8" type="primary">cmk</name>
    <name evidence="10" type="ORF">FQB35_07225</name>
</gene>
<reference evidence="10 11" key="1">
    <citation type="submission" date="2019-07" db="EMBL/GenBank/DDBJ databases">
        <title>Complete genome of Crassaminicella thermophila SY095.</title>
        <authorList>
            <person name="Li X."/>
        </authorList>
    </citation>
    <scope>NUCLEOTIDE SEQUENCE [LARGE SCALE GENOMIC DNA]</scope>
    <source>
        <strain evidence="10 11">SY095</strain>
    </source>
</reference>
<comment type="similarity">
    <text evidence="1 8">Belongs to the cytidylate kinase family. Type 1 subfamily.</text>
</comment>
<evidence type="ECO:0000256" key="6">
    <source>
        <dbReference type="ARBA" id="ARBA00047615"/>
    </source>
</evidence>
<comment type="subcellular location">
    <subcellularLocation>
        <location evidence="8">Cytoplasm</location>
    </subcellularLocation>
</comment>
<dbReference type="RefSeq" id="WP_148810790.1">
    <property type="nucleotide sequence ID" value="NZ_CP042243.1"/>
</dbReference>
<dbReference type="PANTHER" id="PTHR21299">
    <property type="entry name" value="CYTIDYLATE KINASE/PANTOATE-BETA-ALANINE LIGASE"/>
    <property type="match status" value="1"/>
</dbReference>
<evidence type="ECO:0000313" key="11">
    <source>
        <dbReference type="Proteomes" id="UP000324646"/>
    </source>
</evidence>
<keyword evidence="11" id="KW-1185">Reference proteome</keyword>
<dbReference type="SUPFAM" id="SSF52540">
    <property type="entry name" value="P-loop containing nucleoside triphosphate hydrolases"/>
    <property type="match status" value="1"/>
</dbReference>
<evidence type="ECO:0000256" key="3">
    <source>
        <dbReference type="ARBA" id="ARBA00022741"/>
    </source>
</evidence>
<evidence type="ECO:0000256" key="8">
    <source>
        <dbReference type="HAMAP-Rule" id="MF_00238"/>
    </source>
</evidence>
<dbReference type="Gene3D" id="3.40.50.300">
    <property type="entry name" value="P-loop containing nucleotide triphosphate hydrolases"/>
    <property type="match status" value="1"/>
</dbReference>
<dbReference type="InterPro" id="IPR011994">
    <property type="entry name" value="Cytidylate_kinase_dom"/>
</dbReference>
<evidence type="ECO:0000313" key="10">
    <source>
        <dbReference type="EMBL" id="QEK13618.1"/>
    </source>
</evidence>
<evidence type="ECO:0000256" key="4">
    <source>
        <dbReference type="ARBA" id="ARBA00022777"/>
    </source>
</evidence>
<dbReference type="GO" id="GO:0005829">
    <property type="term" value="C:cytosol"/>
    <property type="evidence" value="ECO:0007669"/>
    <property type="project" value="TreeGrafter"/>
</dbReference>
<dbReference type="InterPro" id="IPR027417">
    <property type="entry name" value="P-loop_NTPase"/>
</dbReference>
<keyword evidence="5 8" id="KW-0067">ATP-binding</keyword>
<dbReference type="OrthoDB" id="9807434at2"/>
<dbReference type="PANTHER" id="PTHR21299:SF2">
    <property type="entry name" value="CYTIDYLATE KINASE"/>
    <property type="match status" value="1"/>
</dbReference>
<dbReference type="EMBL" id="CP042243">
    <property type="protein sequence ID" value="QEK13618.1"/>
    <property type="molecule type" value="Genomic_DNA"/>
</dbReference>
<comment type="catalytic activity">
    <reaction evidence="6 8">
        <text>dCMP + ATP = dCDP + ADP</text>
        <dbReference type="Rhea" id="RHEA:25094"/>
        <dbReference type="ChEBI" id="CHEBI:30616"/>
        <dbReference type="ChEBI" id="CHEBI:57566"/>
        <dbReference type="ChEBI" id="CHEBI:58593"/>
        <dbReference type="ChEBI" id="CHEBI:456216"/>
        <dbReference type="EC" id="2.7.4.25"/>
    </reaction>
</comment>
<evidence type="ECO:0000256" key="2">
    <source>
        <dbReference type="ARBA" id="ARBA00022679"/>
    </source>
</evidence>
<name>A0A5C0SKA2_CRATE</name>
<keyword evidence="8" id="KW-0963">Cytoplasm</keyword>
<feature type="binding site" evidence="8">
    <location>
        <begin position="10"/>
        <end position="18"/>
    </location>
    <ligand>
        <name>ATP</name>
        <dbReference type="ChEBI" id="CHEBI:30616"/>
    </ligand>
</feature>
<dbReference type="EC" id="2.7.4.25" evidence="8"/>
<sequence length="214" mass="24331">MVNISIALDGPAGAGKSTIAKIIAKAKKLTYIDTGAMYRAITLKILRYGKNVQEEQIKKILSDSKIDIDGNDIFLDGKLVTEEIRKPEVSNFVSHVAKISFVRMKMVELQRKIAANKNVIMDGRDIGTYVLPNATYKFFLTASIDERAKRRFTELKEKGFNVTFEEVKNEMEKRDKIDTEREFAPLRQAEDAIVIDTTGKCIQEVVDEILYYLK</sequence>
<dbReference type="GO" id="GO:0015949">
    <property type="term" value="P:nucleobase-containing small molecule interconversion"/>
    <property type="evidence" value="ECO:0007669"/>
    <property type="project" value="TreeGrafter"/>
</dbReference>
<keyword evidence="2 8" id="KW-0808">Transferase</keyword>
<dbReference type="HAMAP" id="MF_00238">
    <property type="entry name" value="Cytidyl_kinase_type1"/>
    <property type="match status" value="1"/>
</dbReference>
<evidence type="ECO:0000259" key="9">
    <source>
        <dbReference type="Pfam" id="PF02224"/>
    </source>
</evidence>
<dbReference type="Proteomes" id="UP000324646">
    <property type="component" value="Chromosome"/>
</dbReference>
<dbReference type="InterPro" id="IPR003136">
    <property type="entry name" value="Cytidylate_kin"/>
</dbReference>
<evidence type="ECO:0000256" key="5">
    <source>
        <dbReference type="ARBA" id="ARBA00022840"/>
    </source>
</evidence>
<evidence type="ECO:0000256" key="1">
    <source>
        <dbReference type="ARBA" id="ARBA00009427"/>
    </source>
</evidence>
<dbReference type="GO" id="GO:0036431">
    <property type="term" value="F:dCMP kinase activity"/>
    <property type="evidence" value="ECO:0007669"/>
    <property type="project" value="InterPro"/>
</dbReference>
<evidence type="ECO:0000256" key="7">
    <source>
        <dbReference type="ARBA" id="ARBA00048478"/>
    </source>
</evidence>
<protein>
    <recommendedName>
        <fullName evidence="8">Cytidylate kinase</fullName>
        <shortName evidence="8">CK</shortName>
        <ecNumber evidence="8">2.7.4.25</ecNumber>
    </recommendedName>
    <alternativeName>
        <fullName evidence="8">Cytidine monophosphate kinase</fullName>
        <shortName evidence="8">CMP kinase</shortName>
    </alternativeName>
</protein>
<proteinExistence type="inferred from homology"/>
<organism evidence="10 11">
    <name type="scientific">Crassaminicella thermophila</name>
    <dbReference type="NCBI Taxonomy" id="2599308"/>
    <lineage>
        <taxon>Bacteria</taxon>
        <taxon>Bacillati</taxon>
        <taxon>Bacillota</taxon>
        <taxon>Clostridia</taxon>
        <taxon>Eubacteriales</taxon>
        <taxon>Clostridiaceae</taxon>
        <taxon>Crassaminicella</taxon>
    </lineage>
</organism>
<keyword evidence="4 8" id="KW-0418">Kinase</keyword>
<dbReference type="AlphaFoldDB" id="A0A5C0SKA2"/>
<dbReference type="GO" id="GO:0036430">
    <property type="term" value="F:CMP kinase activity"/>
    <property type="evidence" value="ECO:0007669"/>
    <property type="project" value="RHEA"/>
</dbReference>
<accession>A0A5C0SKA2</accession>
<dbReference type="KEGG" id="crs:FQB35_07225"/>
<dbReference type="GO" id="GO:0005524">
    <property type="term" value="F:ATP binding"/>
    <property type="evidence" value="ECO:0007669"/>
    <property type="project" value="UniProtKB-UniRule"/>
</dbReference>
<comment type="catalytic activity">
    <reaction evidence="7 8">
        <text>CMP + ATP = CDP + ADP</text>
        <dbReference type="Rhea" id="RHEA:11600"/>
        <dbReference type="ChEBI" id="CHEBI:30616"/>
        <dbReference type="ChEBI" id="CHEBI:58069"/>
        <dbReference type="ChEBI" id="CHEBI:60377"/>
        <dbReference type="ChEBI" id="CHEBI:456216"/>
        <dbReference type="EC" id="2.7.4.25"/>
    </reaction>
</comment>
<dbReference type="GO" id="GO:0006220">
    <property type="term" value="P:pyrimidine nucleotide metabolic process"/>
    <property type="evidence" value="ECO:0007669"/>
    <property type="project" value="UniProtKB-UniRule"/>
</dbReference>
<feature type="domain" description="Cytidylate kinase" evidence="9">
    <location>
        <begin position="6"/>
        <end position="213"/>
    </location>
</feature>
<dbReference type="CDD" id="cd02020">
    <property type="entry name" value="CMPK"/>
    <property type="match status" value="1"/>
</dbReference>